<dbReference type="SMART" id="SM00382">
    <property type="entry name" value="AAA"/>
    <property type="match status" value="1"/>
</dbReference>
<proteinExistence type="predicted"/>
<sequence>MAIISLHDVVKEYKQYKRYKGFWGSFRNLVTQEYSINRAVEEISFSIAKGEAVGLLGQNGAGKSTIIKMLTGILVPTSGHVLVRGNNPHKKRRENNRHIGVVFGQRSQLWWDLPVADSFDLHRHIYKIPLKSYKENYNKYIELLGMHSFITQPVRQLSLGQRMRAEIAISLLHEPDILFLDEPTIGLDIMAKDRIREFLRTVNQEKKVTIILTTHDMKDIDEICPRLLVVNKGKLVYDGEVKQLKEQLGGGQKVTIEFADPIHPISIPGVQLIQDEGKRKHYQFSRNNASVFEQISKIAAQHPVIDVTMRENDIEDVIRSLYQHLEGEGSESDKSMQGLSNFVEKKVAGT</sequence>
<comment type="caution">
    <text evidence="5">The sequence shown here is derived from an EMBL/GenBank/DDBJ whole genome shotgun (WGS) entry which is preliminary data.</text>
</comment>
<dbReference type="PROSITE" id="PS00211">
    <property type="entry name" value="ABC_TRANSPORTER_1"/>
    <property type="match status" value="1"/>
</dbReference>
<evidence type="ECO:0000256" key="1">
    <source>
        <dbReference type="ARBA" id="ARBA00022448"/>
    </source>
</evidence>
<gene>
    <name evidence="5" type="ORF">ACFQ03_12205</name>
</gene>
<dbReference type="Proteomes" id="UP001597120">
    <property type="component" value="Unassembled WGS sequence"/>
</dbReference>
<dbReference type="InterPro" id="IPR017871">
    <property type="entry name" value="ABC_transporter-like_CS"/>
</dbReference>
<evidence type="ECO:0000256" key="2">
    <source>
        <dbReference type="ARBA" id="ARBA00022741"/>
    </source>
</evidence>
<dbReference type="PROSITE" id="PS50893">
    <property type="entry name" value="ABC_TRANSPORTER_2"/>
    <property type="match status" value="1"/>
</dbReference>
<dbReference type="InterPro" id="IPR003439">
    <property type="entry name" value="ABC_transporter-like_ATP-bd"/>
</dbReference>
<keyword evidence="3 5" id="KW-0067">ATP-binding</keyword>
<organism evidence="5 6">
    <name type="scientific">Paenibacillus residui</name>
    <dbReference type="NCBI Taxonomy" id="629724"/>
    <lineage>
        <taxon>Bacteria</taxon>
        <taxon>Bacillati</taxon>
        <taxon>Bacillota</taxon>
        <taxon>Bacilli</taxon>
        <taxon>Bacillales</taxon>
        <taxon>Paenibacillaceae</taxon>
        <taxon>Paenibacillus</taxon>
    </lineage>
</organism>
<keyword evidence="6" id="KW-1185">Reference proteome</keyword>
<dbReference type="InterPro" id="IPR003593">
    <property type="entry name" value="AAA+_ATPase"/>
</dbReference>
<dbReference type="Pfam" id="PF00005">
    <property type="entry name" value="ABC_tran"/>
    <property type="match status" value="1"/>
</dbReference>
<keyword evidence="1" id="KW-0813">Transport</keyword>
<evidence type="ECO:0000313" key="6">
    <source>
        <dbReference type="Proteomes" id="UP001597120"/>
    </source>
</evidence>
<dbReference type="InterPro" id="IPR027417">
    <property type="entry name" value="P-loop_NTPase"/>
</dbReference>
<evidence type="ECO:0000259" key="4">
    <source>
        <dbReference type="PROSITE" id="PS50893"/>
    </source>
</evidence>
<dbReference type="SUPFAM" id="SSF52540">
    <property type="entry name" value="P-loop containing nucleoside triphosphate hydrolases"/>
    <property type="match status" value="1"/>
</dbReference>
<keyword evidence="2" id="KW-0547">Nucleotide-binding</keyword>
<dbReference type="PANTHER" id="PTHR42711:SF1">
    <property type="entry name" value="ABC-TRANSPORT PROTEIN, ATP-BINDING COMPONENT"/>
    <property type="match status" value="1"/>
</dbReference>
<evidence type="ECO:0000313" key="5">
    <source>
        <dbReference type="EMBL" id="MFD0869915.1"/>
    </source>
</evidence>
<feature type="domain" description="ABC transporter" evidence="4">
    <location>
        <begin position="4"/>
        <end position="257"/>
    </location>
</feature>
<dbReference type="Gene3D" id="3.40.50.300">
    <property type="entry name" value="P-loop containing nucleotide triphosphate hydrolases"/>
    <property type="match status" value="1"/>
</dbReference>
<dbReference type="PANTHER" id="PTHR42711">
    <property type="entry name" value="ABC TRANSPORTER ATP-BINDING PROTEIN"/>
    <property type="match status" value="1"/>
</dbReference>
<dbReference type="GO" id="GO:0005524">
    <property type="term" value="F:ATP binding"/>
    <property type="evidence" value="ECO:0007669"/>
    <property type="project" value="UniProtKB-KW"/>
</dbReference>
<name>A0ABW3DCZ4_9BACL</name>
<protein>
    <submittedName>
        <fullName evidence="5">ATP-binding cassette domain-containing protein</fullName>
    </submittedName>
</protein>
<accession>A0ABW3DCZ4</accession>
<dbReference type="InterPro" id="IPR050763">
    <property type="entry name" value="ABC_transporter_ATP-binding"/>
</dbReference>
<reference evidence="6" key="1">
    <citation type="journal article" date="2019" name="Int. J. Syst. Evol. Microbiol.">
        <title>The Global Catalogue of Microorganisms (GCM) 10K type strain sequencing project: providing services to taxonomists for standard genome sequencing and annotation.</title>
        <authorList>
            <consortium name="The Broad Institute Genomics Platform"/>
            <consortium name="The Broad Institute Genome Sequencing Center for Infectious Disease"/>
            <person name="Wu L."/>
            <person name="Ma J."/>
        </authorList>
    </citation>
    <scope>NUCLEOTIDE SEQUENCE [LARGE SCALE GENOMIC DNA]</scope>
    <source>
        <strain evidence="6">CCUG 57263</strain>
    </source>
</reference>
<evidence type="ECO:0000256" key="3">
    <source>
        <dbReference type="ARBA" id="ARBA00022840"/>
    </source>
</evidence>
<dbReference type="EMBL" id="JBHTIU010000039">
    <property type="protein sequence ID" value="MFD0869915.1"/>
    <property type="molecule type" value="Genomic_DNA"/>
</dbReference>